<evidence type="ECO:0000313" key="3">
    <source>
        <dbReference type="Proteomes" id="UP001156882"/>
    </source>
</evidence>
<feature type="region of interest" description="Disordered" evidence="1">
    <location>
        <begin position="1"/>
        <end position="21"/>
    </location>
</feature>
<gene>
    <name evidence="2" type="ORF">GCM10007874_55420</name>
</gene>
<reference evidence="3" key="1">
    <citation type="journal article" date="2019" name="Int. J. Syst. Evol. Microbiol.">
        <title>The Global Catalogue of Microorganisms (GCM) 10K type strain sequencing project: providing services to taxonomists for standard genome sequencing and annotation.</title>
        <authorList>
            <consortium name="The Broad Institute Genomics Platform"/>
            <consortium name="The Broad Institute Genome Sequencing Center for Infectious Disease"/>
            <person name="Wu L."/>
            <person name="Ma J."/>
        </authorList>
    </citation>
    <scope>NUCLEOTIDE SEQUENCE [LARGE SCALE GENOMIC DNA]</scope>
    <source>
        <strain evidence="3">NBRC 101365</strain>
    </source>
</reference>
<dbReference type="CDD" id="cd00090">
    <property type="entry name" value="HTH_ARSR"/>
    <property type="match status" value="1"/>
</dbReference>
<evidence type="ECO:0000313" key="2">
    <source>
        <dbReference type="EMBL" id="GLS22524.1"/>
    </source>
</evidence>
<dbReference type="RefSeq" id="WP_284315479.1">
    <property type="nucleotide sequence ID" value="NZ_BSPC01000063.1"/>
</dbReference>
<dbReference type="InterPro" id="IPR036388">
    <property type="entry name" value="WH-like_DNA-bd_sf"/>
</dbReference>
<dbReference type="PANTHER" id="PTHR18964:SF173">
    <property type="entry name" value="GLUCOKINASE"/>
    <property type="match status" value="1"/>
</dbReference>
<dbReference type="PANTHER" id="PTHR18964">
    <property type="entry name" value="ROK (REPRESSOR, ORF, KINASE) FAMILY"/>
    <property type="match status" value="1"/>
</dbReference>
<dbReference type="SUPFAM" id="SSF46785">
    <property type="entry name" value="Winged helix' DNA-binding domain"/>
    <property type="match status" value="1"/>
</dbReference>
<comment type="caution">
    <text evidence="2">The sequence shown here is derived from an EMBL/GenBank/DDBJ whole genome shotgun (WGS) entry which is preliminary data.</text>
</comment>
<dbReference type="InterPro" id="IPR011991">
    <property type="entry name" value="ArsR-like_HTH"/>
</dbReference>
<dbReference type="InterPro" id="IPR036390">
    <property type="entry name" value="WH_DNA-bd_sf"/>
</dbReference>
<proteinExistence type="predicted"/>
<dbReference type="GO" id="GO:0016301">
    <property type="term" value="F:kinase activity"/>
    <property type="evidence" value="ECO:0007669"/>
    <property type="project" value="UniProtKB-KW"/>
</dbReference>
<dbReference type="SUPFAM" id="SSF53067">
    <property type="entry name" value="Actin-like ATPase domain"/>
    <property type="match status" value="1"/>
</dbReference>
<dbReference type="InterPro" id="IPR000600">
    <property type="entry name" value="ROK"/>
</dbReference>
<organism evidence="2 3">
    <name type="scientific">Labrys miyagiensis</name>
    <dbReference type="NCBI Taxonomy" id="346912"/>
    <lineage>
        <taxon>Bacteria</taxon>
        <taxon>Pseudomonadati</taxon>
        <taxon>Pseudomonadota</taxon>
        <taxon>Alphaproteobacteria</taxon>
        <taxon>Hyphomicrobiales</taxon>
        <taxon>Xanthobacteraceae</taxon>
        <taxon>Labrys</taxon>
    </lineage>
</organism>
<name>A0ABQ6CQT8_9HYPH</name>
<dbReference type="Proteomes" id="UP001156882">
    <property type="component" value="Unassembled WGS sequence"/>
</dbReference>
<dbReference type="Pfam" id="PF00480">
    <property type="entry name" value="ROK"/>
    <property type="match status" value="1"/>
</dbReference>
<dbReference type="Gene3D" id="3.30.420.40">
    <property type="match status" value="2"/>
</dbReference>
<dbReference type="EMBL" id="BSPC01000063">
    <property type="protein sequence ID" value="GLS22524.1"/>
    <property type="molecule type" value="Genomic_DNA"/>
</dbReference>
<protein>
    <submittedName>
        <fullName evidence="2">Sugar kinase</fullName>
    </submittedName>
</protein>
<sequence>MAAAKGRTSVTKEGKEHEEAGSASGAGTILWLIATGRACSRSALTEASGLSRSTVTERLAALFDAGLIEEAPEALPSGGRPARMIRLNTDFGVVLSADIGESHARLAITDLEPRILAEAVGTIDIRHGPVPVLGWIVEQFRLLLKRLGRRHEDVLGIGIGLPAPVDHEGGRVVGPSVMTGWDDFDIRAWLQRQFDAPVSVENDVNLMTLAEFRRFWPEVGQFLFIKAGTGIGSGIITDGRLYRGAQGAAGDIGHIQFTGEPAPLCRCGKLGCVEARAAGWAIARDLSNRGVEATTARDVIDHLRANQPEAVRLVREAGRVLGEVTADVVSVLNPSVIVIGGTLAQAGEDLLSGVRELVYQRSLPLATRNLTIAAGQSDIRTGLLLGAALLVIETQMRPETIERTIIRHQRSAAAGARRRRAG</sequence>
<keyword evidence="3" id="KW-1185">Reference proteome</keyword>
<evidence type="ECO:0000256" key="1">
    <source>
        <dbReference type="SAM" id="MobiDB-lite"/>
    </source>
</evidence>
<dbReference type="InterPro" id="IPR043129">
    <property type="entry name" value="ATPase_NBD"/>
</dbReference>
<accession>A0ABQ6CQT8</accession>
<dbReference type="Gene3D" id="1.10.10.10">
    <property type="entry name" value="Winged helix-like DNA-binding domain superfamily/Winged helix DNA-binding domain"/>
    <property type="match status" value="1"/>
</dbReference>
<keyword evidence="2" id="KW-0418">Kinase</keyword>
<feature type="compositionally biased region" description="Basic and acidic residues" evidence="1">
    <location>
        <begin position="10"/>
        <end position="20"/>
    </location>
</feature>
<keyword evidence="2" id="KW-0808">Transferase</keyword>